<dbReference type="GeneID" id="83059293"/>
<dbReference type="AlphaFoldDB" id="A0A1B2I8W4"/>
<evidence type="ECO:0000256" key="1">
    <source>
        <dbReference type="SAM" id="Phobius"/>
    </source>
</evidence>
<keyword evidence="1" id="KW-0812">Transmembrane</keyword>
<dbReference type="EMBL" id="CP016757">
    <property type="protein sequence ID" value="ANZ46419.1"/>
    <property type="molecule type" value="Genomic_DNA"/>
</dbReference>
<gene>
    <name evidence="2" type="ORF">BED41_15710</name>
</gene>
<dbReference type="STRING" id="1197717.BED41_15710"/>
<feature type="transmembrane region" description="Helical" evidence="1">
    <location>
        <begin position="21"/>
        <end position="41"/>
    </location>
</feature>
<dbReference type="OrthoDB" id="1683542at2"/>
<evidence type="ECO:0000313" key="3">
    <source>
        <dbReference type="Proteomes" id="UP000093044"/>
    </source>
</evidence>
<sequence length="80" mass="9243">MANNEVKNEINDELRISWFGMDGMLCLLYIIEVVTIGWSIVHNVDFVLGRLVPYGTILLASLVFLKYIYQVFSFSRGMHK</sequence>
<proteinExistence type="predicted"/>
<keyword evidence="3" id="KW-1185">Reference proteome</keyword>
<organism evidence="2 3">
    <name type="scientific">Cloacibacillus porcorum</name>
    <dbReference type="NCBI Taxonomy" id="1197717"/>
    <lineage>
        <taxon>Bacteria</taxon>
        <taxon>Thermotogati</taxon>
        <taxon>Synergistota</taxon>
        <taxon>Synergistia</taxon>
        <taxon>Synergistales</taxon>
        <taxon>Synergistaceae</taxon>
        <taxon>Cloacibacillus</taxon>
    </lineage>
</organism>
<reference evidence="2" key="1">
    <citation type="submission" date="2016-08" db="EMBL/GenBank/DDBJ databases">
        <title>Complete genome of Cloacibacillus porcorum.</title>
        <authorList>
            <person name="Looft T."/>
            <person name="Bayles D.O."/>
            <person name="Alt D.P."/>
        </authorList>
    </citation>
    <scope>NUCLEOTIDE SEQUENCE [LARGE SCALE GENOMIC DNA]</scope>
    <source>
        <strain evidence="2">CL-84</strain>
    </source>
</reference>
<keyword evidence="1" id="KW-0472">Membrane</keyword>
<dbReference type="KEGG" id="cpor:BED41_15710"/>
<accession>A0A1B2I8W4</accession>
<feature type="transmembrane region" description="Helical" evidence="1">
    <location>
        <begin position="47"/>
        <end position="69"/>
    </location>
</feature>
<protein>
    <submittedName>
        <fullName evidence="2">Uncharacterized protein</fullName>
    </submittedName>
</protein>
<evidence type="ECO:0000313" key="2">
    <source>
        <dbReference type="EMBL" id="ANZ46419.1"/>
    </source>
</evidence>
<name>A0A1B2I8W4_9BACT</name>
<keyword evidence="1" id="KW-1133">Transmembrane helix</keyword>
<dbReference type="Proteomes" id="UP000093044">
    <property type="component" value="Chromosome"/>
</dbReference>
<dbReference type="RefSeq" id="WP_066748511.1">
    <property type="nucleotide sequence ID" value="NZ_CP016757.1"/>
</dbReference>